<keyword evidence="3" id="KW-1185">Reference proteome</keyword>
<dbReference type="InterPro" id="IPR012437">
    <property type="entry name" value="DUF1638"/>
</dbReference>
<organism evidence="2 3">
    <name type="scientific">Neomoorella stamsii</name>
    <dbReference type="NCBI Taxonomy" id="1266720"/>
    <lineage>
        <taxon>Bacteria</taxon>
        <taxon>Bacillati</taxon>
        <taxon>Bacillota</taxon>
        <taxon>Clostridia</taxon>
        <taxon>Neomoorellales</taxon>
        <taxon>Neomoorellaceae</taxon>
        <taxon>Neomoorella</taxon>
    </lineage>
</organism>
<sequence>MPALEDCCGKNLVLIYGSQCHPEMKTWQRKYNFRQPEEPDCIGILLGQERREQFSQEARTFYLTPGWLQHWKEIFEENLGWDKTEAHLNFGRYERILFLDNGISSVDEEKLLEFFDYTGVPIEIRPVGLNHITNLIQKLIQYQ</sequence>
<name>A0A9X7J5P4_9FIRM</name>
<reference evidence="2 3" key="1">
    <citation type="submission" date="2018-03" db="EMBL/GenBank/DDBJ databases">
        <title>Genome sequence of Moorella stamsii DSM 26217.</title>
        <authorList>
            <person name="Poehlein A."/>
            <person name="Daniel R."/>
        </authorList>
    </citation>
    <scope>NUCLEOTIDE SEQUENCE [LARGE SCALE GENOMIC DNA]</scope>
    <source>
        <strain evidence="3">DSM 26217</strain>
    </source>
</reference>
<dbReference type="Pfam" id="PF07796">
    <property type="entry name" value="DUF1638"/>
    <property type="match status" value="1"/>
</dbReference>
<evidence type="ECO:0000313" key="3">
    <source>
        <dbReference type="Proteomes" id="UP000239430"/>
    </source>
</evidence>
<dbReference type="EMBL" id="PVXL01000026">
    <property type="protein sequence ID" value="PRR75315.1"/>
    <property type="molecule type" value="Genomic_DNA"/>
</dbReference>
<gene>
    <name evidence="2" type="ORF">MOST_08710</name>
</gene>
<protein>
    <recommendedName>
        <fullName evidence="1">DUF1638 domain-containing protein</fullName>
    </recommendedName>
</protein>
<accession>A0A9X7J5P4</accession>
<dbReference type="AlphaFoldDB" id="A0A9X7J5P4"/>
<feature type="domain" description="DUF1638" evidence="1">
    <location>
        <begin position="9"/>
        <end position="135"/>
    </location>
</feature>
<comment type="caution">
    <text evidence="2">The sequence shown here is derived from an EMBL/GenBank/DDBJ whole genome shotgun (WGS) entry which is preliminary data.</text>
</comment>
<evidence type="ECO:0000259" key="1">
    <source>
        <dbReference type="Pfam" id="PF07796"/>
    </source>
</evidence>
<evidence type="ECO:0000313" key="2">
    <source>
        <dbReference type="EMBL" id="PRR75315.1"/>
    </source>
</evidence>
<proteinExistence type="predicted"/>
<dbReference type="Proteomes" id="UP000239430">
    <property type="component" value="Unassembled WGS sequence"/>
</dbReference>